<feature type="domain" description="DUF4158" evidence="1">
    <location>
        <begin position="4"/>
        <end position="127"/>
    </location>
</feature>
<organism evidence="2 3">
    <name type="scientific">Nonomuraea fuscirosea</name>
    <dbReference type="NCBI Taxonomy" id="1291556"/>
    <lineage>
        <taxon>Bacteria</taxon>
        <taxon>Bacillati</taxon>
        <taxon>Actinomycetota</taxon>
        <taxon>Actinomycetes</taxon>
        <taxon>Streptosporangiales</taxon>
        <taxon>Streptosporangiaceae</taxon>
        <taxon>Nonomuraea</taxon>
    </lineage>
</organism>
<evidence type="ECO:0000313" key="3">
    <source>
        <dbReference type="Proteomes" id="UP000238312"/>
    </source>
</evidence>
<dbReference type="RefSeq" id="WP_106253203.1">
    <property type="nucleotide sequence ID" value="NZ_PVNG01000048.1"/>
</dbReference>
<dbReference type="InterPro" id="IPR025296">
    <property type="entry name" value="DUF4158"/>
</dbReference>
<protein>
    <submittedName>
        <fullName evidence="2">Uncharacterized protein DUF4158</fullName>
    </submittedName>
</protein>
<reference evidence="2 3" key="1">
    <citation type="submission" date="2018-03" db="EMBL/GenBank/DDBJ databases">
        <title>Genomic Encyclopedia of Type Strains, Phase III (KMG-III): the genomes of soil and plant-associated and newly described type strains.</title>
        <authorList>
            <person name="Whitman W."/>
        </authorList>
    </citation>
    <scope>NUCLEOTIDE SEQUENCE [LARGE SCALE GENOMIC DNA]</scope>
    <source>
        <strain evidence="2 3">CGMCC 4.7104</strain>
    </source>
</reference>
<dbReference type="OrthoDB" id="3698941at2"/>
<gene>
    <name evidence="2" type="ORF">B0I32_14823</name>
</gene>
<dbReference type="AlphaFoldDB" id="A0A2T0LPQ5"/>
<evidence type="ECO:0000259" key="1">
    <source>
        <dbReference type="Pfam" id="PF13700"/>
    </source>
</evidence>
<name>A0A2T0LPQ5_9ACTN</name>
<keyword evidence="3" id="KW-1185">Reference proteome</keyword>
<dbReference type="Proteomes" id="UP000238312">
    <property type="component" value="Unassembled WGS sequence"/>
</dbReference>
<accession>A0A2T0LPQ5</accession>
<dbReference type="EMBL" id="PVNG01000048">
    <property type="protein sequence ID" value="PRX45337.1"/>
    <property type="molecule type" value="Genomic_DNA"/>
</dbReference>
<sequence>MTDTDENRLSLMVWLKCCQRLGRFPRLAEIPPQVISHVRDELGLTEDVGMAVVAERTGRNHKALVRARLGLDGDQANARKLADQAIRQAARTKDHPADLINVALEELARNSCEFPAFSTLDDLAAQVGLREG</sequence>
<proteinExistence type="predicted"/>
<evidence type="ECO:0000313" key="2">
    <source>
        <dbReference type="EMBL" id="PRX45337.1"/>
    </source>
</evidence>
<dbReference type="Pfam" id="PF13700">
    <property type="entry name" value="DUF4158"/>
    <property type="match status" value="1"/>
</dbReference>
<comment type="caution">
    <text evidence="2">The sequence shown here is derived from an EMBL/GenBank/DDBJ whole genome shotgun (WGS) entry which is preliminary data.</text>
</comment>